<proteinExistence type="predicted"/>
<feature type="transmembrane region" description="Helical" evidence="1">
    <location>
        <begin position="150"/>
        <end position="171"/>
    </location>
</feature>
<dbReference type="EMBL" id="JABEZZ010000011">
    <property type="protein sequence ID" value="MBA0598991.1"/>
    <property type="molecule type" value="Genomic_DNA"/>
</dbReference>
<keyword evidence="1" id="KW-0472">Membrane</keyword>
<dbReference type="Proteomes" id="UP000593578">
    <property type="component" value="Unassembled WGS sequence"/>
</dbReference>
<accession>A0A7J8QBU8</accession>
<dbReference type="AlphaFoldDB" id="A0A7J8QBU8"/>
<keyword evidence="1" id="KW-1133">Transmembrane helix</keyword>
<evidence type="ECO:0000256" key="1">
    <source>
        <dbReference type="SAM" id="Phobius"/>
    </source>
</evidence>
<protein>
    <submittedName>
        <fullName evidence="2">Uncharacterized protein</fullName>
    </submittedName>
</protein>
<gene>
    <name evidence="2" type="ORF">Gorai_005231</name>
</gene>
<evidence type="ECO:0000313" key="3">
    <source>
        <dbReference type="Proteomes" id="UP000593578"/>
    </source>
</evidence>
<comment type="caution">
    <text evidence="2">The sequence shown here is derived from an EMBL/GenBank/DDBJ whole genome shotgun (WGS) entry which is preliminary data.</text>
</comment>
<feature type="transmembrane region" description="Helical" evidence="1">
    <location>
        <begin position="118"/>
        <end position="138"/>
    </location>
</feature>
<sequence>MENICGNGALVNWKSQGSASSVVKPLRPAFIGAPMENKASITKKIGYTQCFEGSSCSIRVSEALDAKSECHNQVTSTKLKFLNLLESQAIKPLRLRTKEKNLKSDGIARLYHGFNITLAESGMVVAAMVSGFVIAQIMKTEGVKSFYSGARAEILVCGAYNDTVLLIIYLAGVIRAAKRKSDNDSGSSSSFTIRWKDP</sequence>
<name>A0A7J8QBU8_GOSRA</name>
<reference evidence="2 3" key="1">
    <citation type="journal article" date="2019" name="Genome Biol. Evol.">
        <title>Insights into the evolution of the New World diploid cottons (Gossypium, subgenus Houzingenia) based on genome sequencing.</title>
        <authorList>
            <person name="Grover C.E."/>
            <person name="Arick M.A. 2nd"/>
            <person name="Thrash A."/>
            <person name="Conover J.L."/>
            <person name="Sanders W.S."/>
            <person name="Peterson D.G."/>
            <person name="Frelichowski J.E."/>
            <person name="Scheffler J.A."/>
            <person name="Scheffler B.E."/>
            <person name="Wendel J.F."/>
        </authorList>
    </citation>
    <scope>NUCLEOTIDE SEQUENCE [LARGE SCALE GENOMIC DNA]</scope>
    <source>
        <strain evidence="2">8</strain>
        <tissue evidence="2">Leaf</tissue>
    </source>
</reference>
<keyword evidence="1" id="KW-0812">Transmembrane</keyword>
<evidence type="ECO:0000313" key="2">
    <source>
        <dbReference type="EMBL" id="MBA0598991.1"/>
    </source>
</evidence>
<organism evidence="2 3">
    <name type="scientific">Gossypium raimondii</name>
    <name type="common">Peruvian cotton</name>
    <name type="synonym">Gossypium klotzschianum subsp. raimondii</name>
    <dbReference type="NCBI Taxonomy" id="29730"/>
    <lineage>
        <taxon>Eukaryota</taxon>
        <taxon>Viridiplantae</taxon>
        <taxon>Streptophyta</taxon>
        <taxon>Embryophyta</taxon>
        <taxon>Tracheophyta</taxon>
        <taxon>Spermatophyta</taxon>
        <taxon>Magnoliopsida</taxon>
        <taxon>eudicotyledons</taxon>
        <taxon>Gunneridae</taxon>
        <taxon>Pentapetalae</taxon>
        <taxon>rosids</taxon>
        <taxon>malvids</taxon>
        <taxon>Malvales</taxon>
        <taxon>Malvaceae</taxon>
        <taxon>Malvoideae</taxon>
        <taxon>Gossypium</taxon>
    </lineage>
</organism>